<dbReference type="PANTHER" id="PTHR34072">
    <property type="entry name" value="ENZYMATIC POLYPROTEIN-RELATED"/>
    <property type="match status" value="1"/>
</dbReference>
<protein>
    <recommendedName>
        <fullName evidence="2">Reverse transcriptase/retrotransposon-derived protein RNase H-like domain-containing protein</fullName>
    </recommendedName>
</protein>
<reference evidence="3" key="1">
    <citation type="submission" date="2023-07" db="EMBL/GenBank/DDBJ databases">
        <title>A chromosome-level genome assembly of Lolium multiflorum.</title>
        <authorList>
            <person name="Chen Y."/>
            <person name="Copetti D."/>
            <person name="Kolliker R."/>
            <person name="Studer B."/>
        </authorList>
    </citation>
    <scope>NUCLEOTIDE SEQUENCE</scope>
    <source>
        <strain evidence="3">02402/16</strain>
        <tissue evidence="3">Leaf</tissue>
    </source>
</reference>
<proteinExistence type="predicted"/>
<dbReference type="GO" id="GO:0003676">
    <property type="term" value="F:nucleic acid binding"/>
    <property type="evidence" value="ECO:0007669"/>
    <property type="project" value="InterPro"/>
</dbReference>
<accession>A0AAD8SZT4</accession>
<evidence type="ECO:0000256" key="1">
    <source>
        <dbReference type="SAM" id="MobiDB-lite"/>
    </source>
</evidence>
<dbReference type="Gene3D" id="3.30.420.10">
    <property type="entry name" value="Ribonuclease H-like superfamily/Ribonuclease H"/>
    <property type="match status" value="1"/>
</dbReference>
<evidence type="ECO:0000313" key="3">
    <source>
        <dbReference type="EMBL" id="KAK1667336.1"/>
    </source>
</evidence>
<dbReference type="CDD" id="cd09274">
    <property type="entry name" value="RNase_HI_RT_Ty3"/>
    <property type="match status" value="1"/>
</dbReference>
<comment type="caution">
    <text evidence="3">The sequence shown here is derived from an EMBL/GenBank/DDBJ whole genome shotgun (WGS) entry which is preliminary data.</text>
</comment>
<sequence length="437" mass="47667">MGAPAARSPFGYITPGPGPRIIAGAPAHGCAGNSKFRRRTLGWCAGNDSWAWPESAEAMPGNSAGASAPLVRRQKERIPGAAGKSEVLSIYQRFAAMVRTQYSTPIRVFRADSAGEYISQHLRGVLVEQGTLAQFSCPGAHAQNGVAEQVEETTFLALKTALITAPVLAIPDFKLQFVVDTDACDVGIGAVLSQQGHPVAYVSRTLGPRNKGLSVYEKEYLAIILAIQQWRPYLQVGEFLIRIDHKSLAHLTDQRLHTDWQQKLLTKLMGFQYKIMYKKGVLNGAADALSRKPPGSSQVFAITTVQPQWLSRVLDSYGPDDHAQALLQKLSVDPAPDAKFTLDHGVLRCNGRIWVGADPAPQQQIISAFHDSPQEILQRKYSRIGRNQRPGSYISRKLPRAERDQRGPGPHPTGGAARGAPMVWLHQDSLEAALPPI</sequence>
<dbReference type="AlphaFoldDB" id="A0AAD8SZT4"/>
<keyword evidence="4" id="KW-1185">Reference proteome</keyword>
<feature type="region of interest" description="Disordered" evidence="1">
    <location>
        <begin position="387"/>
        <end position="422"/>
    </location>
</feature>
<dbReference type="EMBL" id="JAUUTY010000003">
    <property type="protein sequence ID" value="KAK1667336.1"/>
    <property type="molecule type" value="Genomic_DNA"/>
</dbReference>
<dbReference type="Proteomes" id="UP001231189">
    <property type="component" value="Unassembled WGS sequence"/>
</dbReference>
<dbReference type="InterPro" id="IPR041577">
    <property type="entry name" value="RT_RNaseH_2"/>
</dbReference>
<dbReference type="InterPro" id="IPR012337">
    <property type="entry name" value="RNaseH-like_sf"/>
</dbReference>
<evidence type="ECO:0000259" key="2">
    <source>
        <dbReference type="Pfam" id="PF17919"/>
    </source>
</evidence>
<organism evidence="3 4">
    <name type="scientific">Lolium multiflorum</name>
    <name type="common">Italian ryegrass</name>
    <name type="synonym">Lolium perenne subsp. multiflorum</name>
    <dbReference type="NCBI Taxonomy" id="4521"/>
    <lineage>
        <taxon>Eukaryota</taxon>
        <taxon>Viridiplantae</taxon>
        <taxon>Streptophyta</taxon>
        <taxon>Embryophyta</taxon>
        <taxon>Tracheophyta</taxon>
        <taxon>Spermatophyta</taxon>
        <taxon>Magnoliopsida</taxon>
        <taxon>Liliopsida</taxon>
        <taxon>Poales</taxon>
        <taxon>Poaceae</taxon>
        <taxon>BOP clade</taxon>
        <taxon>Pooideae</taxon>
        <taxon>Poodae</taxon>
        <taxon>Poeae</taxon>
        <taxon>Poeae Chloroplast Group 2 (Poeae type)</taxon>
        <taxon>Loliodinae</taxon>
        <taxon>Loliinae</taxon>
        <taxon>Lolium</taxon>
    </lineage>
</organism>
<dbReference type="InterPro" id="IPR043502">
    <property type="entry name" value="DNA/RNA_pol_sf"/>
</dbReference>
<dbReference type="InterPro" id="IPR036397">
    <property type="entry name" value="RNaseH_sf"/>
</dbReference>
<gene>
    <name evidence="3" type="ORF">QYE76_055495</name>
</gene>
<dbReference type="PANTHER" id="PTHR34072:SF55">
    <property type="entry name" value="DNA_RNA POLYMERASES SUPERFAMILY PROTEIN"/>
    <property type="match status" value="1"/>
</dbReference>
<dbReference type="Pfam" id="PF17919">
    <property type="entry name" value="RT_RNaseH_2"/>
    <property type="match status" value="1"/>
</dbReference>
<evidence type="ECO:0000313" key="4">
    <source>
        <dbReference type="Proteomes" id="UP001231189"/>
    </source>
</evidence>
<dbReference type="Gene3D" id="3.10.20.370">
    <property type="match status" value="1"/>
</dbReference>
<name>A0AAD8SZT4_LOLMU</name>
<feature type="domain" description="Reverse transcriptase/retrotransposon-derived protein RNase H-like" evidence="2">
    <location>
        <begin position="150"/>
        <end position="240"/>
    </location>
</feature>
<dbReference type="SUPFAM" id="SSF53098">
    <property type="entry name" value="Ribonuclease H-like"/>
    <property type="match status" value="1"/>
</dbReference>
<dbReference type="SUPFAM" id="SSF56672">
    <property type="entry name" value="DNA/RNA polymerases"/>
    <property type="match status" value="1"/>
</dbReference>